<gene>
    <name evidence="2" type="ORF">F444_16775</name>
</gene>
<feature type="region of interest" description="Disordered" evidence="1">
    <location>
        <begin position="45"/>
        <end position="74"/>
    </location>
</feature>
<evidence type="ECO:0000313" key="3">
    <source>
        <dbReference type="Proteomes" id="UP000028582"/>
    </source>
</evidence>
<reference evidence="2 3" key="1">
    <citation type="submission" date="2013-11" db="EMBL/GenBank/DDBJ databases">
        <title>The Genome Sequence of Phytophthora parasitica P1976.</title>
        <authorList>
            <consortium name="The Broad Institute Genomics Platform"/>
            <person name="Russ C."/>
            <person name="Tyler B."/>
            <person name="Panabieres F."/>
            <person name="Shan W."/>
            <person name="Tripathy S."/>
            <person name="Grunwald N."/>
            <person name="Machado M."/>
            <person name="Johnson C.S."/>
            <person name="Walker B."/>
            <person name="Young S."/>
            <person name="Zeng Q."/>
            <person name="Gargeya S."/>
            <person name="Fitzgerald M."/>
            <person name="Haas B."/>
            <person name="Abouelleil A."/>
            <person name="Allen A.W."/>
            <person name="Alvarado L."/>
            <person name="Arachchi H.M."/>
            <person name="Berlin A.M."/>
            <person name="Chapman S.B."/>
            <person name="Gainer-Dewar J."/>
            <person name="Goldberg J."/>
            <person name="Griggs A."/>
            <person name="Gujja S."/>
            <person name="Hansen M."/>
            <person name="Howarth C."/>
            <person name="Imamovic A."/>
            <person name="Ireland A."/>
            <person name="Larimer J."/>
            <person name="McCowan C."/>
            <person name="Murphy C."/>
            <person name="Pearson M."/>
            <person name="Poon T.W."/>
            <person name="Priest M."/>
            <person name="Roberts A."/>
            <person name="Saif S."/>
            <person name="Shea T."/>
            <person name="Sisk P."/>
            <person name="Sykes S."/>
            <person name="Wortman J."/>
            <person name="Nusbaum C."/>
            <person name="Birren B."/>
        </authorList>
    </citation>
    <scope>NUCLEOTIDE SEQUENCE [LARGE SCALE GENOMIC DNA]</scope>
    <source>
        <strain evidence="2 3">P1976</strain>
    </source>
</reference>
<protein>
    <submittedName>
        <fullName evidence="2">Uncharacterized protein</fullName>
    </submittedName>
</protein>
<name>A0A080ZH67_PHYNI</name>
<dbReference type="Proteomes" id="UP000028582">
    <property type="component" value="Unassembled WGS sequence"/>
</dbReference>
<evidence type="ECO:0000313" key="2">
    <source>
        <dbReference type="EMBL" id="ETO65978.1"/>
    </source>
</evidence>
<dbReference type="EMBL" id="ANJA01003122">
    <property type="protein sequence ID" value="ETO65978.1"/>
    <property type="molecule type" value="Genomic_DNA"/>
</dbReference>
<sequence>MVKLLSEGVPATQAKAAISARNKANRCRGFQKVCQTDVGATTSTSLYESEDGGDHSQCGPLKPVERIPHRAERN</sequence>
<feature type="compositionally biased region" description="Basic and acidic residues" evidence="1">
    <location>
        <begin position="63"/>
        <end position="74"/>
    </location>
</feature>
<proteinExistence type="predicted"/>
<accession>A0A080ZH67</accession>
<comment type="caution">
    <text evidence="2">The sequence shown here is derived from an EMBL/GenBank/DDBJ whole genome shotgun (WGS) entry which is preliminary data.</text>
</comment>
<dbReference type="AlphaFoldDB" id="A0A080ZH67"/>
<organism evidence="2 3">
    <name type="scientific">Phytophthora nicotianae P1976</name>
    <dbReference type="NCBI Taxonomy" id="1317066"/>
    <lineage>
        <taxon>Eukaryota</taxon>
        <taxon>Sar</taxon>
        <taxon>Stramenopiles</taxon>
        <taxon>Oomycota</taxon>
        <taxon>Peronosporomycetes</taxon>
        <taxon>Peronosporales</taxon>
        <taxon>Peronosporaceae</taxon>
        <taxon>Phytophthora</taxon>
    </lineage>
</organism>
<evidence type="ECO:0000256" key="1">
    <source>
        <dbReference type="SAM" id="MobiDB-lite"/>
    </source>
</evidence>